<keyword evidence="2" id="KW-1185">Reference proteome</keyword>
<proteinExistence type="predicted"/>
<accession>A0ABP2BH34</accession>
<protein>
    <submittedName>
        <fullName evidence="1">Uncharacterized protein</fullName>
    </submittedName>
</protein>
<gene>
    <name evidence="1" type="ORF">AGR13a_Cc210070</name>
</gene>
<evidence type="ECO:0000313" key="2">
    <source>
        <dbReference type="Proteomes" id="UP000191812"/>
    </source>
</evidence>
<reference evidence="1 2" key="1">
    <citation type="submission" date="2016-01" db="EMBL/GenBank/DDBJ databases">
        <authorList>
            <person name="Regsiter A."/>
            <person name="william w."/>
        </authorList>
    </citation>
    <scope>NUCLEOTIDE SEQUENCE [LARGE SCALE GENOMIC DNA]</scope>
    <source>
        <strain evidence="1 2">CFBP 6927</strain>
    </source>
</reference>
<sequence length="72" mass="7996">MRAFPTVDERSKILALSSSPVRRGTSSIEGPYPRAKPGDMLVFKGRTSTMGLPSSWPAFNMRRHAARLIPPR</sequence>
<evidence type="ECO:0000313" key="1">
    <source>
        <dbReference type="EMBL" id="CUX20262.1"/>
    </source>
</evidence>
<comment type="caution">
    <text evidence="1">The sequence shown here is derived from an EMBL/GenBank/DDBJ whole genome shotgun (WGS) entry which is preliminary data.</text>
</comment>
<dbReference type="EMBL" id="FBWH01000014">
    <property type="protein sequence ID" value="CUX20262.1"/>
    <property type="molecule type" value="Genomic_DNA"/>
</dbReference>
<name>A0ABP2BH34_9HYPH</name>
<organism evidence="1 2">
    <name type="scientific">Agrobacterium genomosp. 13 str. CFBP 6927</name>
    <dbReference type="NCBI Taxonomy" id="1183428"/>
    <lineage>
        <taxon>Bacteria</taxon>
        <taxon>Pseudomonadati</taxon>
        <taxon>Pseudomonadota</taxon>
        <taxon>Alphaproteobacteria</taxon>
        <taxon>Hyphomicrobiales</taxon>
        <taxon>Rhizobiaceae</taxon>
        <taxon>Rhizobium/Agrobacterium group</taxon>
        <taxon>Agrobacterium</taxon>
        <taxon>Agrobacterium tumefaciens complex</taxon>
    </lineage>
</organism>
<dbReference type="Proteomes" id="UP000191812">
    <property type="component" value="Unassembled WGS sequence"/>
</dbReference>